<accession>A0A1Q3DYW4</accession>
<dbReference type="AlphaFoldDB" id="A0A1Q3DYW4"/>
<gene>
    <name evidence="1" type="ORF">LENED_001600</name>
</gene>
<comment type="caution">
    <text evidence="1">The sequence shown here is derived from an EMBL/GenBank/DDBJ whole genome shotgun (WGS) entry which is preliminary data.</text>
</comment>
<sequence length="67" mass="7300">MHQTLSLLSVLFSYNPRKAREATLEFYRQLTAAGEHRMMISSGSLASIPKALNLSTVTLASLGMSSL</sequence>
<dbReference type="Proteomes" id="UP000188533">
    <property type="component" value="Unassembled WGS sequence"/>
</dbReference>
<protein>
    <submittedName>
        <fullName evidence="1">Uncharacterized protein</fullName>
    </submittedName>
</protein>
<keyword evidence="2" id="KW-1185">Reference proteome</keyword>
<proteinExistence type="predicted"/>
<reference evidence="1 2" key="2">
    <citation type="submission" date="2017-02" db="EMBL/GenBank/DDBJ databases">
        <title>A genome survey and senescence transcriptome analysis in Lentinula edodes.</title>
        <authorList>
            <person name="Sakamoto Y."/>
            <person name="Nakade K."/>
            <person name="Sato S."/>
            <person name="Yoshida Y."/>
            <person name="Miyazaki K."/>
            <person name="Natsume S."/>
            <person name="Konno N."/>
        </authorList>
    </citation>
    <scope>NUCLEOTIDE SEQUENCE [LARGE SCALE GENOMIC DNA]</scope>
    <source>
        <strain evidence="1 2">NBRC 111202</strain>
    </source>
</reference>
<name>A0A1Q3DYW4_LENED</name>
<evidence type="ECO:0000313" key="2">
    <source>
        <dbReference type="Proteomes" id="UP000188533"/>
    </source>
</evidence>
<dbReference type="EMBL" id="BDGU01000024">
    <property type="protein sequence ID" value="GAW00106.1"/>
    <property type="molecule type" value="Genomic_DNA"/>
</dbReference>
<organism evidence="1 2">
    <name type="scientific">Lentinula edodes</name>
    <name type="common">Shiitake mushroom</name>
    <name type="synonym">Lentinus edodes</name>
    <dbReference type="NCBI Taxonomy" id="5353"/>
    <lineage>
        <taxon>Eukaryota</taxon>
        <taxon>Fungi</taxon>
        <taxon>Dikarya</taxon>
        <taxon>Basidiomycota</taxon>
        <taxon>Agaricomycotina</taxon>
        <taxon>Agaricomycetes</taxon>
        <taxon>Agaricomycetidae</taxon>
        <taxon>Agaricales</taxon>
        <taxon>Marasmiineae</taxon>
        <taxon>Omphalotaceae</taxon>
        <taxon>Lentinula</taxon>
    </lineage>
</organism>
<evidence type="ECO:0000313" key="1">
    <source>
        <dbReference type="EMBL" id="GAW00106.1"/>
    </source>
</evidence>
<reference evidence="1 2" key="1">
    <citation type="submission" date="2016-08" db="EMBL/GenBank/DDBJ databases">
        <authorList>
            <consortium name="Lentinula edodes genome sequencing consortium"/>
            <person name="Sakamoto Y."/>
            <person name="Nakade K."/>
            <person name="Sato S."/>
            <person name="Yoshida Y."/>
            <person name="Miyazaki K."/>
            <person name="Natsume S."/>
            <person name="Konno N."/>
        </authorList>
    </citation>
    <scope>NUCLEOTIDE SEQUENCE [LARGE SCALE GENOMIC DNA]</scope>
    <source>
        <strain evidence="1 2">NBRC 111202</strain>
    </source>
</reference>